<protein>
    <submittedName>
        <fullName evidence="1">Uncharacterized protein</fullName>
    </submittedName>
</protein>
<gene>
    <name evidence="1" type="ORF">AGR7A_Lc120243</name>
</gene>
<reference evidence="1" key="1">
    <citation type="submission" date="2016-01" db="EMBL/GenBank/DDBJ databases">
        <authorList>
            <person name="Regsiter A."/>
            <person name="william w."/>
        </authorList>
    </citation>
    <scope>NUCLEOTIDE SEQUENCE</scope>
    <source>
        <strain evidence="1">NCPPB 1641</strain>
    </source>
</reference>
<keyword evidence="2" id="KW-1185">Reference proteome</keyword>
<evidence type="ECO:0000313" key="1">
    <source>
        <dbReference type="EMBL" id="CVI58761.1"/>
    </source>
</evidence>
<proteinExistence type="predicted"/>
<comment type="caution">
    <text evidence="1">The sequence shown here is derived from an EMBL/GenBank/DDBJ whole genome shotgun (WGS) entry which is preliminary data.</text>
</comment>
<dbReference type="Proteomes" id="UP000192140">
    <property type="component" value="Unassembled WGS sequence"/>
</dbReference>
<evidence type="ECO:0000313" key="2">
    <source>
        <dbReference type="Proteomes" id="UP000192140"/>
    </source>
</evidence>
<dbReference type="EMBL" id="FCNP01000033">
    <property type="protein sequence ID" value="CVI58761.1"/>
    <property type="molecule type" value="Genomic_DNA"/>
</dbReference>
<dbReference type="AlphaFoldDB" id="A0A1S7TW38"/>
<sequence length="114" mass="12964">MYDAHLQPVSNRADWIETIELVDDDNEQLITDLSGVTMRLEVRDRDRRRCLIATTEDGHIEFVGFGVIQWHFTKQEMSQLCAGTYEIGITVSRDAITEQELIGSVPVVDGVVRQ</sequence>
<organism evidence="1 2">
    <name type="scientific">Agrobacterium deltaense NCPPB 1641</name>
    <dbReference type="NCBI Taxonomy" id="1183425"/>
    <lineage>
        <taxon>Bacteria</taxon>
        <taxon>Pseudomonadati</taxon>
        <taxon>Pseudomonadota</taxon>
        <taxon>Alphaproteobacteria</taxon>
        <taxon>Hyphomicrobiales</taxon>
        <taxon>Rhizobiaceae</taxon>
        <taxon>Rhizobium/Agrobacterium group</taxon>
        <taxon>Agrobacterium</taxon>
    </lineage>
</organism>
<name>A0A1S7TW38_9HYPH</name>
<dbReference type="RefSeq" id="WP_080854099.1">
    <property type="nucleotide sequence ID" value="NZ_LT009776.1"/>
</dbReference>
<accession>A0A1S7TW38</accession>